<feature type="domain" description="Glycosyltransferase 2-like" evidence="6">
    <location>
        <begin position="7"/>
        <end position="125"/>
    </location>
</feature>
<dbReference type="SUPFAM" id="SSF53448">
    <property type="entry name" value="Nucleotide-diphospho-sugar transferases"/>
    <property type="match status" value="1"/>
</dbReference>
<evidence type="ECO:0000256" key="2">
    <source>
        <dbReference type="ARBA" id="ARBA00022475"/>
    </source>
</evidence>
<dbReference type="GO" id="GO:0016757">
    <property type="term" value="F:glycosyltransferase activity"/>
    <property type="evidence" value="ECO:0007669"/>
    <property type="project" value="UniProtKB-KW"/>
</dbReference>
<organism evidence="7 8">
    <name type="scientific">Spiribacter salinus</name>
    <dbReference type="NCBI Taxonomy" id="1335746"/>
    <lineage>
        <taxon>Bacteria</taxon>
        <taxon>Pseudomonadati</taxon>
        <taxon>Pseudomonadota</taxon>
        <taxon>Gammaproteobacteria</taxon>
        <taxon>Chromatiales</taxon>
        <taxon>Ectothiorhodospiraceae</taxon>
        <taxon>Spiribacter</taxon>
    </lineage>
</organism>
<dbReference type="InterPro" id="IPR026461">
    <property type="entry name" value="Trfase_2_rSAM/seldom_assoc"/>
</dbReference>
<dbReference type="PANTHER" id="PTHR43646:SF2">
    <property type="entry name" value="GLYCOSYLTRANSFERASE 2-LIKE DOMAIN-CONTAINING PROTEIN"/>
    <property type="match status" value="1"/>
</dbReference>
<dbReference type="PANTHER" id="PTHR43646">
    <property type="entry name" value="GLYCOSYLTRANSFERASE"/>
    <property type="match status" value="1"/>
</dbReference>
<sequence>MSAELAVVIPALNERQHLPALLRDMTQARAGASAPVHIVVVDGGSVDETAALAEPLADQVIHSPTGRARQMNAGAVATQSPGLWFLHADARLEPGVIRSVLQTLHEGHAWGRFDLRLDGSHWMLPIIAASINARSRLSGIATGDQGLFMTRAVFDAVGGFPDQPLMEDIAMSAALKDKAGPPACCKGPLGTAGRRWEANGVWRTIGLMWWLRWRYWCGADPRVLARQYHQETV</sequence>
<dbReference type="AlphaFoldDB" id="A0A540VT89"/>
<dbReference type="STRING" id="1260251.SPISAL_02905"/>
<name>A0A540VT89_9GAMM</name>
<evidence type="ECO:0000256" key="5">
    <source>
        <dbReference type="ARBA" id="ARBA00023136"/>
    </source>
</evidence>
<dbReference type="CDD" id="cd02522">
    <property type="entry name" value="GT_2_like_a"/>
    <property type="match status" value="1"/>
</dbReference>
<dbReference type="InterPro" id="IPR001173">
    <property type="entry name" value="Glyco_trans_2-like"/>
</dbReference>
<reference evidence="7 8" key="1">
    <citation type="submission" date="2019-06" db="EMBL/GenBank/DDBJ databases">
        <title>Metagenome assembled Genome of Spiribacter salinus SL48-SHIP from the microbial mat of Salt Lake 48 (Novosibirsk region, Russia).</title>
        <authorList>
            <person name="Shipova A."/>
            <person name="Rozanov A.S."/>
            <person name="Bryanskaya A.V."/>
            <person name="Peltek S.E."/>
        </authorList>
    </citation>
    <scope>NUCLEOTIDE SEQUENCE [LARGE SCALE GENOMIC DNA]</scope>
    <source>
        <strain evidence="7">SL48-SHIP-2</strain>
    </source>
</reference>
<keyword evidence="4 7" id="KW-0808">Transferase</keyword>
<protein>
    <submittedName>
        <fullName evidence="7">Glycosyltransferase</fullName>
    </submittedName>
</protein>
<dbReference type="Proteomes" id="UP000315400">
    <property type="component" value="Unassembled WGS sequence"/>
</dbReference>
<keyword evidence="2" id="KW-1003">Cell membrane</keyword>
<dbReference type="NCBIfam" id="TIGR04283">
    <property type="entry name" value="glyco_like_mftF"/>
    <property type="match status" value="1"/>
</dbReference>
<proteinExistence type="predicted"/>
<evidence type="ECO:0000256" key="4">
    <source>
        <dbReference type="ARBA" id="ARBA00022679"/>
    </source>
</evidence>
<comment type="subcellular location">
    <subcellularLocation>
        <location evidence="1">Cell membrane</location>
    </subcellularLocation>
</comment>
<comment type="caution">
    <text evidence="7">The sequence shown here is derived from an EMBL/GenBank/DDBJ whole genome shotgun (WGS) entry which is preliminary data.</text>
</comment>
<keyword evidence="3" id="KW-0328">Glycosyltransferase</keyword>
<evidence type="ECO:0000259" key="6">
    <source>
        <dbReference type="Pfam" id="PF00535"/>
    </source>
</evidence>
<dbReference type="Pfam" id="PF00535">
    <property type="entry name" value="Glycos_transf_2"/>
    <property type="match status" value="1"/>
</dbReference>
<evidence type="ECO:0000256" key="3">
    <source>
        <dbReference type="ARBA" id="ARBA00022676"/>
    </source>
</evidence>
<dbReference type="EMBL" id="VIFK01000067">
    <property type="protein sequence ID" value="TQE99363.1"/>
    <property type="molecule type" value="Genomic_DNA"/>
</dbReference>
<accession>A0A540VT89</accession>
<gene>
    <name evidence="7" type="ORF">FKY71_08960</name>
</gene>
<dbReference type="InterPro" id="IPR029044">
    <property type="entry name" value="Nucleotide-diphossugar_trans"/>
</dbReference>
<keyword evidence="5" id="KW-0472">Membrane</keyword>
<evidence type="ECO:0000313" key="7">
    <source>
        <dbReference type="EMBL" id="TQE99363.1"/>
    </source>
</evidence>
<evidence type="ECO:0000256" key="1">
    <source>
        <dbReference type="ARBA" id="ARBA00004236"/>
    </source>
</evidence>
<evidence type="ECO:0000313" key="8">
    <source>
        <dbReference type="Proteomes" id="UP000315400"/>
    </source>
</evidence>
<dbReference type="GO" id="GO:0005886">
    <property type="term" value="C:plasma membrane"/>
    <property type="evidence" value="ECO:0007669"/>
    <property type="project" value="UniProtKB-SubCell"/>
</dbReference>
<dbReference type="Gene3D" id="3.90.550.10">
    <property type="entry name" value="Spore Coat Polysaccharide Biosynthesis Protein SpsA, Chain A"/>
    <property type="match status" value="1"/>
</dbReference>